<protein>
    <submittedName>
        <fullName evidence="2">Uncharacterized protein</fullName>
    </submittedName>
</protein>
<feature type="region of interest" description="Disordered" evidence="1">
    <location>
        <begin position="374"/>
        <end position="394"/>
    </location>
</feature>
<reference evidence="2 3" key="1">
    <citation type="journal article" date="2018" name="Mol. Ecol.">
        <title>The obligate alkalophilic soda-lake fungus Sodiomyces alkalinus has shifted to a protein diet.</title>
        <authorList>
            <person name="Grum-Grzhimaylo A.A."/>
            <person name="Falkoski D.L."/>
            <person name="van den Heuvel J."/>
            <person name="Valero-Jimenez C.A."/>
            <person name="Min B."/>
            <person name="Choi I.G."/>
            <person name="Lipzen A."/>
            <person name="Daum C.G."/>
            <person name="Aanen D.K."/>
            <person name="Tsang A."/>
            <person name="Henrissat B."/>
            <person name="Bilanenko E.N."/>
            <person name="de Vries R.P."/>
            <person name="van Kan J.A.L."/>
            <person name="Grigoriev I.V."/>
            <person name="Debets A.J.M."/>
        </authorList>
    </citation>
    <scope>NUCLEOTIDE SEQUENCE [LARGE SCALE GENOMIC DNA]</scope>
    <source>
        <strain evidence="2 3">F11</strain>
    </source>
</reference>
<dbReference type="STRING" id="1314773.A0A3N2PKN7"/>
<feature type="compositionally biased region" description="Basic and acidic residues" evidence="1">
    <location>
        <begin position="516"/>
        <end position="533"/>
    </location>
</feature>
<organism evidence="2 3">
    <name type="scientific">Sodiomyces alkalinus (strain CBS 110278 / VKM F-3762 / F11)</name>
    <name type="common">Alkaliphilic filamentous fungus</name>
    <dbReference type="NCBI Taxonomy" id="1314773"/>
    <lineage>
        <taxon>Eukaryota</taxon>
        <taxon>Fungi</taxon>
        <taxon>Dikarya</taxon>
        <taxon>Ascomycota</taxon>
        <taxon>Pezizomycotina</taxon>
        <taxon>Sordariomycetes</taxon>
        <taxon>Hypocreomycetidae</taxon>
        <taxon>Glomerellales</taxon>
        <taxon>Plectosphaerellaceae</taxon>
        <taxon>Sodiomyces</taxon>
    </lineage>
</organism>
<dbReference type="GeneID" id="39577386"/>
<dbReference type="EMBL" id="ML119062">
    <property type="protein sequence ID" value="ROT35088.1"/>
    <property type="molecule type" value="Genomic_DNA"/>
</dbReference>
<feature type="compositionally biased region" description="Acidic residues" evidence="1">
    <location>
        <begin position="1"/>
        <end position="12"/>
    </location>
</feature>
<feature type="compositionally biased region" description="Acidic residues" evidence="1">
    <location>
        <begin position="465"/>
        <end position="479"/>
    </location>
</feature>
<feature type="compositionally biased region" description="Low complexity" evidence="1">
    <location>
        <begin position="380"/>
        <end position="394"/>
    </location>
</feature>
<feature type="compositionally biased region" description="Low complexity" evidence="1">
    <location>
        <begin position="17"/>
        <end position="38"/>
    </location>
</feature>
<evidence type="ECO:0000313" key="3">
    <source>
        <dbReference type="Proteomes" id="UP000272025"/>
    </source>
</evidence>
<dbReference type="AlphaFoldDB" id="A0A3N2PKN7"/>
<accession>A0A3N2PKN7</accession>
<dbReference type="RefSeq" id="XP_028462894.1">
    <property type="nucleotide sequence ID" value="XM_028608908.1"/>
</dbReference>
<dbReference type="Proteomes" id="UP000272025">
    <property type="component" value="Unassembled WGS sequence"/>
</dbReference>
<name>A0A3N2PKN7_SODAK</name>
<gene>
    <name evidence="2" type="ORF">SODALDRAFT_301693</name>
</gene>
<sequence>MPPDMQSEESSDVDINSTPESAVSATPATSSPEATTPTQAPPSPSRSPTPSPSPPRSLPTCRPSPSRPRRCARRRVYRAEEGSLYDLMRQNAGESLFVRPLCWTDLHSRVLGIRFVEKPADDVPHVAQGSHKASPRAQRLCEELTRLEFPEFGRMYATDHIREVIETLYPASRLTSAPPRDMMDLPLYFGGRPYPNVCRVQLAWNCLPLDGGEAAVDSFRTVSTCPADPALSGMTGSQPAAAQRHPTVAYMSRRFIYGSRSAMFRIAPAPGGSMNVPVESLCALRINRLVPSVRDEEAIFGAVFLAMAQARFYPNVPLVWRRNHALRTPPSSPETAPEFHDVKVHLVTNDDAGGHFTVYTAVVTAAFLQRFHEPTKAPRPRGGAAAGGEAATTPELDRGMRIEYTRVPFWPVLGLKERLGKALGRDLVGDFDEQNIDMLGSRKRKWTDMSFQREILAQRVNGGGFDDEGEETSSDEPVSEDPKGVGGNPARRRRRDAVNEEDGDTESPTPPKKARRDGPRYDAEASRPGERGEVPASILA</sequence>
<feature type="region of interest" description="Disordered" evidence="1">
    <location>
        <begin position="1"/>
        <end position="72"/>
    </location>
</feature>
<evidence type="ECO:0000256" key="1">
    <source>
        <dbReference type="SAM" id="MobiDB-lite"/>
    </source>
</evidence>
<feature type="region of interest" description="Disordered" evidence="1">
    <location>
        <begin position="459"/>
        <end position="540"/>
    </location>
</feature>
<proteinExistence type="predicted"/>
<dbReference type="OrthoDB" id="5236816at2759"/>
<feature type="compositionally biased region" description="Pro residues" evidence="1">
    <location>
        <begin position="39"/>
        <end position="57"/>
    </location>
</feature>
<keyword evidence="3" id="KW-1185">Reference proteome</keyword>
<evidence type="ECO:0000313" key="2">
    <source>
        <dbReference type="EMBL" id="ROT35088.1"/>
    </source>
</evidence>